<dbReference type="GO" id="GO:0004174">
    <property type="term" value="F:electron-transferring-flavoprotein dehydrogenase activity"/>
    <property type="evidence" value="ECO:0007669"/>
    <property type="project" value="TreeGrafter"/>
</dbReference>
<organism evidence="6 7">
    <name type="scientific">Extremus antarcticus</name>
    <dbReference type="NCBI Taxonomy" id="702011"/>
    <lineage>
        <taxon>Eukaryota</taxon>
        <taxon>Fungi</taxon>
        <taxon>Dikarya</taxon>
        <taxon>Ascomycota</taxon>
        <taxon>Pezizomycotina</taxon>
        <taxon>Dothideomycetes</taxon>
        <taxon>Dothideomycetidae</taxon>
        <taxon>Mycosphaerellales</taxon>
        <taxon>Extremaceae</taxon>
        <taxon>Extremus</taxon>
    </lineage>
</organism>
<accession>A0AAJ0LVR3</accession>
<dbReference type="Gene3D" id="3.50.50.100">
    <property type="match status" value="1"/>
</dbReference>
<dbReference type="GO" id="GO:0005737">
    <property type="term" value="C:cytoplasm"/>
    <property type="evidence" value="ECO:0007669"/>
    <property type="project" value="TreeGrafter"/>
</dbReference>
<keyword evidence="2" id="KW-0285">Flavoprotein</keyword>
<dbReference type="InterPro" id="IPR036188">
    <property type="entry name" value="FAD/NAD-bd_sf"/>
</dbReference>
<proteinExistence type="inferred from homology"/>
<evidence type="ECO:0000256" key="2">
    <source>
        <dbReference type="ARBA" id="ARBA00022630"/>
    </source>
</evidence>
<comment type="similarity">
    <text evidence="1">Belongs to the FAD-dependent oxidoreductase family.</text>
</comment>
<keyword evidence="4" id="KW-0560">Oxidoreductase</keyword>
<evidence type="ECO:0000256" key="3">
    <source>
        <dbReference type="ARBA" id="ARBA00022827"/>
    </source>
</evidence>
<comment type="caution">
    <text evidence="6">The sequence shown here is derived from an EMBL/GenBank/DDBJ whole genome shotgun (WGS) entry which is preliminary data.</text>
</comment>
<evidence type="ECO:0000256" key="4">
    <source>
        <dbReference type="ARBA" id="ARBA00023002"/>
    </source>
</evidence>
<keyword evidence="7" id="KW-1185">Reference proteome</keyword>
<dbReference type="InterPro" id="IPR023753">
    <property type="entry name" value="FAD/NAD-binding_dom"/>
</dbReference>
<dbReference type="EMBL" id="JAWDJX010000004">
    <property type="protein sequence ID" value="KAK3056972.1"/>
    <property type="molecule type" value="Genomic_DNA"/>
</dbReference>
<dbReference type="PRINTS" id="PR00469">
    <property type="entry name" value="PNDRDTASEII"/>
</dbReference>
<evidence type="ECO:0000259" key="5">
    <source>
        <dbReference type="Pfam" id="PF07992"/>
    </source>
</evidence>
<dbReference type="SUPFAM" id="SSF51905">
    <property type="entry name" value="FAD/NAD(P)-binding domain"/>
    <property type="match status" value="1"/>
</dbReference>
<keyword evidence="3" id="KW-0274">FAD</keyword>
<evidence type="ECO:0000313" key="6">
    <source>
        <dbReference type="EMBL" id="KAK3056972.1"/>
    </source>
</evidence>
<dbReference type="Proteomes" id="UP001271007">
    <property type="component" value="Unassembled WGS sequence"/>
</dbReference>
<protein>
    <recommendedName>
        <fullName evidence="5">FAD/NAD(P)-binding domain-containing protein</fullName>
    </recommendedName>
</protein>
<dbReference type="GO" id="GO:0050660">
    <property type="term" value="F:flavin adenine dinucleotide binding"/>
    <property type="evidence" value="ECO:0007669"/>
    <property type="project" value="TreeGrafter"/>
</dbReference>
<dbReference type="Pfam" id="PF07992">
    <property type="entry name" value="Pyr_redox_2"/>
    <property type="match status" value="1"/>
</dbReference>
<gene>
    <name evidence="6" type="ORF">LTR09_002010</name>
</gene>
<evidence type="ECO:0000313" key="7">
    <source>
        <dbReference type="Proteomes" id="UP001271007"/>
    </source>
</evidence>
<evidence type="ECO:0000256" key="1">
    <source>
        <dbReference type="ARBA" id="ARBA00006442"/>
    </source>
</evidence>
<sequence>MPETRNVVFLGASYAGLSASHYFLRHVYPHLPIDPNIKYRVLIIDPSTKWYARHASPRAIVRPDLIPMDKIFLDIEPGYKQYGDKVQFVQAKATSWDEKTRTVVVEKANGEAETIQYWALVLATGTRTFSPLFSLQGTDHTDVESALKAVHSKLATAKNITIVGGGPAGVETAGELGEFLNGAASWFASTPAHPKVKITLITSASKLLPELRQSISDQAETYLKRVGVDVRFNTKLYHSETTSDGKTKAQLHDGEELVSDIFIPAMGNQPLSSYVPEHLKDAKGYVVQNNKTLRVDAAGPRVYAVGDVGTYSSDGIMDIMSGVPIMESNLKRDLLAAHADPEAKAKGNDRLFEKNEKETQLVPVGRSKGVGAIFGWRLPSFFVWLIKGRDFMIGKAPDKVTGKEVEKESVWKEEKLGMGA</sequence>
<dbReference type="AlphaFoldDB" id="A0AAJ0LVR3"/>
<dbReference type="PRINTS" id="PR00368">
    <property type="entry name" value="FADPNR"/>
</dbReference>
<name>A0AAJ0LVR3_9PEZI</name>
<dbReference type="PANTHER" id="PTHR43735:SF3">
    <property type="entry name" value="FERROPTOSIS SUPPRESSOR PROTEIN 1"/>
    <property type="match status" value="1"/>
</dbReference>
<dbReference type="PANTHER" id="PTHR43735">
    <property type="entry name" value="APOPTOSIS-INDUCING FACTOR 1"/>
    <property type="match status" value="1"/>
</dbReference>
<feature type="domain" description="FAD/NAD(P)-binding" evidence="5">
    <location>
        <begin position="6"/>
        <end position="309"/>
    </location>
</feature>
<reference evidence="6" key="1">
    <citation type="submission" date="2023-04" db="EMBL/GenBank/DDBJ databases">
        <title>Black Yeasts Isolated from many extreme environments.</title>
        <authorList>
            <person name="Coleine C."/>
            <person name="Stajich J.E."/>
            <person name="Selbmann L."/>
        </authorList>
    </citation>
    <scope>NUCLEOTIDE SEQUENCE</scope>
    <source>
        <strain evidence="6">CCFEE 5312</strain>
    </source>
</reference>